<evidence type="ECO:0000259" key="13">
    <source>
        <dbReference type="PROSITE" id="PS50262"/>
    </source>
</evidence>
<dbReference type="InterPro" id="IPR001391">
    <property type="entry name" value="Opsin_lateye"/>
</dbReference>
<dbReference type="Proteomes" id="UP001562425">
    <property type="component" value="Unassembled WGS sequence"/>
</dbReference>
<evidence type="ECO:0000256" key="8">
    <source>
        <dbReference type="ARBA" id="ARBA00023180"/>
    </source>
</evidence>
<dbReference type="SUPFAM" id="SSF81321">
    <property type="entry name" value="Family A G protein-coupled receptor-like"/>
    <property type="match status" value="1"/>
</dbReference>
<dbReference type="PANTHER" id="PTHR24240">
    <property type="entry name" value="OPSIN"/>
    <property type="match status" value="1"/>
</dbReference>
<feature type="domain" description="G-protein coupled receptors family 1 profile" evidence="13">
    <location>
        <begin position="66"/>
        <end position="157"/>
    </location>
</feature>
<dbReference type="PRINTS" id="PR00237">
    <property type="entry name" value="GPCRRHODOPSN"/>
</dbReference>
<dbReference type="EMBL" id="JBEHCU010003446">
    <property type="protein sequence ID" value="KAL1402171.1"/>
    <property type="molecule type" value="Genomic_DNA"/>
</dbReference>
<keyword evidence="9 11" id="KW-0807">Transducer</keyword>
<evidence type="ECO:0000256" key="10">
    <source>
        <dbReference type="ARBA" id="ARBA00023305"/>
    </source>
</evidence>
<feature type="transmembrane region" description="Helical" evidence="12">
    <location>
        <begin position="124"/>
        <end position="145"/>
    </location>
</feature>
<gene>
    <name evidence="14" type="ORF">pipiens_019849</name>
</gene>
<keyword evidence="6 12" id="KW-0472">Membrane</keyword>
<keyword evidence="7 11" id="KW-0675">Receptor</keyword>
<keyword evidence="8" id="KW-0325">Glycoprotein</keyword>
<reference evidence="14 15" key="1">
    <citation type="submission" date="2024-05" db="EMBL/GenBank/DDBJ databases">
        <title>Culex pipiens pipiens assembly and annotation.</title>
        <authorList>
            <person name="Alout H."/>
            <person name="Durand T."/>
        </authorList>
    </citation>
    <scope>NUCLEOTIDE SEQUENCE [LARGE SCALE GENOMIC DNA]</scope>
    <source>
        <strain evidence="14">HA-2024</strain>
        <tissue evidence="14">Whole body</tissue>
    </source>
</reference>
<evidence type="ECO:0000256" key="4">
    <source>
        <dbReference type="ARBA" id="ARBA00022989"/>
    </source>
</evidence>
<dbReference type="GO" id="GO:0004930">
    <property type="term" value="F:G protein-coupled receptor activity"/>
    <property type="evidence" value="ECO:0007669"/>
    <property type="project" value="UniProtKB-KW"/>
</dbReference>
<evidence type="ECO:0000256" key="7">
    <source>
        <dbReference type="ARBA" id="ARBA00023170"/>
    </source>
</evidence>
<dbReference type="InterPro" id="IPR000276">
    <property type="entry name" value="GPCR_Rhodpsn"/>
</dbReference>
<organism evidence="14 15">
    <name type="scientific">Culex pipiens pipiens</name>
    <name type="common">Northern house mosquito</name>
    <dbReference type="NCBI Taxonomy" id="38569"/>
    <lineage>
        <taxon>Eukaryota</taxon>
        <taxon>Metazoa</taxon>
        <taxon>Ecdysozoa</taxon>
        <taxon>Arthropoda</taxon>
        <taxon>Hexapoda</taxon>
        <taxon>Insecta</taxon>
        <taxon>Pterygota</taxon>
        <taxon>Neoptera</taxon>
        <taxon>Endopterygota</taxon>
        <taxon>Diptera</taxon>
        <taxon>Nematocera</taxon>
        <taxon>Culicoidea</taxon>
        <taxon>Culicidae</taxon>
        <taxon>Culicinae</taxon>
        <taxon>Culicini</taxon>
        <taxon>Culex</taxon>
        <taxon>Culex</taxon>
    </lineage>
</organism>
<dbReference type="InterPro" id="IPR017452">
    <property type="entry name" value="GPCR_Rhodpsn_7TM"/>
</dbReference>
<keyword evidence="15" id="KW-1185">Reference proteome</keyword>
<dbReference type="PRINTS" id="PR00578">
    <property type="entry name" value="OPSINLTRLEYE"/>
</dbReference>
<feature type="transmembrane region" description="Helical" evidence="12">
    <location>
        <begin position="86"/>
        <end position="104"/>
    </location>
</feature>
<dbReference type="PROSITE" id="PS00237">
    <property type="entry name" value="G_PROTEIN_RECEP_F1_1"/>
    <property type="match status" value="1"/>
</dbReference>
<evidence type="ECO:0000313" key="14">
    <source>
        <dbReference type="EMBL" id="KAL1402171.1"/>
    </source>
</evidence>
<dbReference type="GO" id="GO:0016020">
    <property type="term" value="C:membrane"/>
    <property type="evidence" value="ECO:0007669"/>
    <property type="project" value="UniProtKB-SubCell"/>
</dbReference>
<keyword evidence="3 11" id="KW-0812">Transmembrane</keyword>
<dbReference type="GO" id="GO:0007601">
    <property type="term" value="P:visual perception"/>
    <property type="evidence" value="ECO:0007669"/>
    <property type="project" value="UniProtKB-KW"/>
</dbReference>
<evidence type="ECO:0000256" key="6">
    <source>
        <dbReference type="ARBA" id="ARBA00023136"/>
    </source>
</evidence>
<evidence type="ECO:0000256" key="3">
    <source>
        <dbReference type="ARBA" id="ARBA00022692"/>
    </source>
</evidence>
<dbReference type="InterPro" id="IPR050125">
    <property type="entry name" value="GPCR_opsins"/>
</dbReference>
<feature type="transmembrane region" description="Helical" evidence="12">
    <location>
        <begin position="51"/>
        <end position="74"/>
    </location>
</feature>
<evidence type="ECO:0000256" key="12">
    <source>
        <dbReference type="SAM" id="Phobius"/>
    </source>
</evidence>
<protein>
    <recommendedName>
        <fullName evidence="13">G-protein coupled receptors family 1 profile domain-containing protein</fullName>
    </recommendedName>
</protein>
<dbReference type="PROSITE" id="PS50262">
    <property type="entry name" value="G_PROTEIN_RECEP_F1_2"/>
    <property type="match status" value="1"/>
</dbReference>
<evidence type="ECO:0000256" key="1">
    <source>
        <dbReference type="ARBA" id="ARBA00004141"/>
    </source>
</evidence>
<keyword evidence="10" id="KW-0844">Vision</keyword>
<evidence type="ECO:0000256" key="5">
    <source>
        <dbReference type="ARBA" id="ARBA00023040"/>
    </source>
</evidence>
<feature type="non-terminal residue" evidence="14">
    <location>
        <position position="157"/>
    </location>
</feature>
<dbReference type="Gene3D" id="1.20.1070.10">
    <property type="entry name" value="Rhodopsin 7-helix transmembrane proteins"/>
    <property type="match status" value="1"/>
</dbReference>
<comment type="subcellular location">
    <subcellularLocation>
        <location evidence="1">Membrane</location>
        <topology evidence="1">Multi-pass membrane protein</topology>
    </subcellularLocation>
</comment>
<keyword evidence="4 12" id="KW-1133">Transmembrane helix</keyword>
<evidence type="ECO:0000256" key="11">
    <source>
        <dbReference type="RuleBase" id="RU000688"/>
    </source>
</evidence>
<proteinExistence type="inferred from homology"/>
<evidence type="ECO:0000256" key="9">
    <source>
        <dbReference type="ARBA" id="ARBA00023224"/>
    </source>
</evidence>
<evidence type="ECO:0000313" key="15">
    <source>
        <dbReference type="Proteomes" id="UP001562425"/>
    </source>
</evidence>
<dbReference type="Pfam" id="PF00001">
    <property type="entry name" value="7tm_1"/>
    <property type="match status" value="1"/>
</dbReference>
<name>A0ABD1DQZ3_CULPP</name>
<dbReference type="AlphaFoldDB" id="A0ABD1DQZ3"/>
<comment type="similarity">
    <text evidence="2 11">Belongs to the G-protein coupled receptor 1 family.</text>
</comment>
<accession>A0ABD1DQZ3</accession>
<sequence length="157" mass="17483">MASYAAWTAVKAGVGAAMNLTVVDKVPADMLHMVDVHWYQFPPMNPLWHAMLGWAIFFLCLISLIGNGMVINIFTSTKTLKTPSNLLVVNLAFSDFLMMFTMGPPMVMNCYYETWVFGPFACEVYAMCGSLFGCVSIWTMTMIAFDRYNVIVNGISA</sequence>
<keyword evidence="5 11" id="KW-0297">G-protein coupled receptor</keyword>
<comment type="caution">
    <text evidence="14">The sequence shown here is derived from an EMBL/GenBank/DDBJ whole genome shotgun (WGS) entry which is preliminary data.</text>
</comment>
<evidence type="ECO:0000256" key="2">
    <source>
        <dbReference type="ARBA" id="ARBA00010663"/>
    </source>
</evidence>
<keyword evidence="10" id="KW-0716">Sensory transduction</keyword>